<proteinExistence type="predicted"/>
<dbReference type="InterPro" id="IPR018977">
    <property type="entry name" value="NurA_domain"/>
</dbReference>
<evidence type="ECO:0000313" key="3">
    <source>
        <dbReference type="EMBL" id="KXZ40631.1"/>
    </source>
</evidence>
<dbReference type="STRING" id="1121328.JWYL7_1706"/>
<evidence type="ECO:0000256" key="1">
    <source>
        <dbReference type="SAM" id="Coils"/>
    </source>
</evidence>
<dbReference type="Proteomes" id="UP000323392">
    <property type="component" value="Unassembled WGS sequence"/>
</dbReference>
<protein>
    <submittedName>
        <fullName evidence="3">NurA domain-containing protein</fullName>
    </submittedName>
</protein>
<accession>A0A150FSM5</accession>
<dbReference type="EMBL" id="FRBG01000015">
    <property type="protein sequence ID" value="SHL19895.1"/>
    <property type="molecule type" value="Genomic_DNA"/>
</dbReference>
<name>A0A150FSM5_CLOPD</name>
<evidence type="ECO:0000313" key="6">
    <source>
        <dbReference type="Proteomes" id="UP000323392"/>
    </source>
</evidence>
<dbReference type="Proteomes" id="UP000092605">
    <property type="component" value="Unassembled WGS sequence"/>
</dbReference>
<keyword evidence="1" id="KW-0175">Coiled coil</keyword>
<dbReference type="Pfam" id="PF09376">
    <property type="entry name" value="NurA"/>
    <property type="match status" value="1"/>
</dbReference>
<evidence type="ECO:0000259" key="2">
    <source>
        <dbReference type="SMART" id="SM00933"/>
    </source>
</evidence>
<reference evidence="4 6" key="2">
    <citation type="submission" date="2016-11" db="EMBL/GenBank/DDBJ databases">
        <authorList>
            <person name="Varghese N."/>
            <person name="Submissions S."/>
        </authorList>
    </citation>
    <scope>NUCLEOTIDE SEQUENCE [LARGE SCALE GENOMIC DNA]</scope>
    <source>
        <strain evidence="4 6">DSM 7308</strain>
    </source>
</reference>
<sequence>MEINELLIQEFKKTNENLKQKLRSIKKVEKQKLRDLLDIKKARKLNKDEMKNILNNKDIVGVDGSKNKIGNLYPHYIIAIQALAKPVDSTKEPIYLNQIYCPLIEGDEDDENKEKSMMAKLEAQVSIEAIKKYTPYLVMVDGSLMTYRIRCGKEWDELRQLAVENNCLLVGVIEEIKTKEISFHLSKHIDIDDQIYDKDLLFGVLDEGEYVIIEPDKSKKNKEGIVSCFFRTSKDPSVIGIDILKSQIDYIDTICSIIYTLTNPSGRGIPIWIDIVDKEVKISNEMINVLAQTYIDKELLEIFINPKREKRS</sequence>
<dbReference type="OrthoDB" id="2986419at2"/>
<dbReference type="RefSeq" id="WP_066071810.1">
    <property type="nucleotide sequence ID" value="NZ_FRBG01000015.1"/>
</dbReference>
<reference evidence="3 5" key="1">
    <citation type="submission" date="2016-02" db="EMBL/GenBank/DDBJ databases">
        <title>Draft genome sequence for Clostridium paradoxum JW-YL-7.</title>
        <authorList>
            <person name="Utturkar S.M."/>
            <person name="Lancaster A."/>
            <person name="Poole F.L."/>
            <person name="Adams M.W."/>
            <person name="Brown S.D."/>
        </authorList>
    </citation>
    <scope>NUCLEOTIDE SEQUENCE [LARGE SCALE GENOMIC DNA]</scope>
    <source>
        <strain evidence="3 5">JW-YL-7</strain>
    </source>
</reference>
<dbReference type="SMART" id="SM00933">
    <property type="entry name" value="NurA"/>
    <property type="match status" value="1"/>
</dbReference>
<comment type="caution">
    <text evidence="3">The sequence shown here is derived from an EMBL/GenBank/DDBJ whole genome shotgun (WGS) entry which is preliminary data.</text>
</comment>
<gene>
    <name evidence="3" type="ORF">JWYL7_1706</name>
    <name evidence="4" type="ORF">SAMN05661008_01652</name>
</gene>
<evidence type="ECO:0000313" key="4">
    <source>
        <dbReference type="EMBL" id="SHL19895.1"/>
    </source>
</evidence>
<dbReference type="EMBL" id="LSFY01000001">
    <property type="protein sequence ID" value="KXZ40631.1"/>
    <property type="molecule type" value="Genomic_DNA"/>
</dbReference>
<keyword evidence="6" id="KW-1185">Reference proteome</keyword>
<dbReference type="PATRIC" id="fig|1121328.3.peg.1717"/>
<dbReference type="AlphaFoldDB" id="A0A150FSM5"/>
<evidence type="ECO:0000313" key="5">
    <source>
        <dbReference type="Proteomes" id="UP000092605"/>
    </source>
</evidence>
<feature type="domain" description="NurA" evidence="2">
    <location>
        <begin position="57"/>
        <end position="282"/>
    </location>
</feature>
<organism evidence="3 5">
    <name type="scientific">Alkalithermobacter thermoalcaliphilus JW-YL-7 = DSM 7308</name>
    <dbReference type="NCBI Taxonomy" id="1121328"/>
    <lineage>
        <taxon>Bacteria</taxon>
        <taxon>Bacillati</taxon>
        <taxon>Bacillota</taxon>
        <taxon>Clostridia</taxon>
        <taxon>Peptostreptococcales</taxon>
        <taxon>Tepidibacteraceae</taxon>
        <taxon>Alkalithermobacter</taxon>
    </lineage>
</organism>
<feature type="coiled-coil region" evidence="1">
    <location>
        <begin position="1"/>
        <end position="31"/>
    </location>
</feature>